<sequence>MHLFKRSYSVLFLALSLLWAGSAAAEKTILPETEGLWEYTGLITSSGESLPLTGVFLIKDGIFLQQGIFNGESFDDLGSMAHAGTCWAGGAGLVLKANQTLSMSPVDDEKLSSAGVTDHDLKATRKGDDLTLVFGAGTSTIQTFKRIGDGNDMRVYQLADGTLALSDGYFVLVTGSAQGAVTGYGKFDQAGDVLTLNVIRWSQSDGITTRNLKDVSLKAFFDGKSLNLPDGKTFSVIN</sequence>
<evidence type="ECO:0000256" key="1">
    <source>
        <dbReference type="SAM" id="SignalP"/>
    </source>
</evidence>
<keyword evidence="1" id="KW-0732">Signal</keyword>
<organism evidence="2 3">
    <name type="scientific">Arenicella xantha</name>
    <dbReference type="NCBI Taxonomy" id="644221"/>
    <lineage>
        <taxon>Bacteria</taxon>
        <taxon>Pseudomonadati</taxon>
        <taxon>Pseudomonadota</taxon>
        <taxon>Gammaproteobacteria</taxon>
        <taxon>Arenicellales</taxon>
        <taxon>Arenicellaceae</taxon>
        <taxon>Arenicella</taxon>
    </lineage>
</organism>
<dbReference type="OrthoDB" id="5736944at2"/>
<protein>
    <submittedName>
        <fullName evidence="2">Uncharacterized protein</fullName>
    </submittedName>
</protein>
<dbReference type="Proteomes" id="UP000253083">
    <property type="component" value="Unassembled WGS sequence"/>
</dbReference>
<reference evidence="2 3" key="1">
    <citation type="submission" date="2018-06" db="EMBL/GenBank/DDBJ databases">
        <title>Genomic Encyclopedia of Type Strains, Phase IV (KMG-IV): sequencing the most valuable type-strain genomes for metagenomic binning, comparative biology and taxonomic classification.</title>
        <authorList>
            <person name="Goeker M."/>
        </authorList>
    </citation>
    <scope>NUCLEOTIDE SEQUENCE [LARGE SCALE GENOMIC DNA]</scope>
    <source>
        <strain evidence="2 3">DSM 24032</strain>
    </source>
</reference>
<evidence type="ECO:0000313" key="2">
    <source>
        <dbReference type="EMBL" id="RBP53577.1"/>
    </source>
</evidence>
<gene>
    <name evidence="2" type="ORF">DFR28_101964</name>
</gene>
<dbReference type="EMBL" id="QNRT01000001">
    <property type="protein sequence ID" value="RBP53577.1"/>
    <property type="molecule type" value="Genomic_DNA"/>
</dbReference>
<keyword evidence="3" id="KW-1185">Reference proteome</keyword>
<evidence type="ECO:0000313" key="3">
    <source>
        <dbReference type="Proteomes" id="UP000253083"/>
    </source>
</evidence>
<dbReference type="RefSeq" id="WP_113953131.1">
    <property type="nucleotide sequence ID" value="NZ_QNRT01000001.1"/>
</dbReference>
<feature type="signal peptide" evidence="1">
    <location>
        <begin position="1"/>
        <end position="25"/>
    </location>
</feature>
<name>A0A395JPY7_9GAMM</name>
<feature type="chain" id="PRO_5017328365" evidence="1">
    <location>
        <begin position="26"/>
        <end position="238"/>
    </location>
</feature>
<dbReference type="InParanoid" id="A0A395JPY7"/>
<dbReference type="AlphaFoldDB" id="A0A395JPY7"/>
<accession>A0A395JPY7</accession>
<comment type="caution">
    <text evidence="2">The sequence shown here is derived from an EMBL/GenBank/DDBJ whole genome shotgun (WGS) entry which is preliminary data.</text>
</comment>
<proteinExistence type="predicted"/>